<keyword evidence="3 10" id="KW-0963">Cytoplasm</keyword>
<evidence type="ECO:0000256" key="1">
    <source>
        <dbReference type="ARBA" id="ARBA00004496"/>
    </source>
</evidence>
<feature type="active site" evidence="10">
    <location>
        <position position="185"/>
    </location>
</feature>
<sequence length="313" mass="35010">MAIAASVDTRPFEHHVLDFLAYLEFERGLSRNTLEAYRTDLLQFGAFLDRTGVQATEATHQDLARFLAALASGDGERPPAAHATLQRKTACLRSFYRHLRREQVMEHDPTADLRSPRASQKLPQVLSRDEVARLLSAPKGTDPAALRDRAMLELMYACGLRASEATGLEVRDIDLRHGVLRTRGKGSKERLVPVGREAITAVRTWLDRGRPVLVGVEEESHLFVNRRGTGLTRQGLYKIVQRHARAVGLDQKMSPHTLRHTFATHLLAGGCDLRAVQEMLGHADIATTQMYTHLSADRLRDVYFSAHPRASAR</sequence>
<dbReference type="EMBL" id="CP088295">
    <property type="protein sequence ID" value="UUY02606.1"/>
    <property type="molecule type" value="Genomic_DNA"/>
</dbReference>
<keyword evidence="9 10" id="KW-0131">Cell cycle</keyword>
<dbReference type="Pfam" id="PF02899">
    <property type="entry name" value="Phage_int_SAM_1"/>
    <property type="match status" value="1"/>
</dbReference>
<dbReference type="SUPFAM" id="SSF56349">
    <property type="entry name" value="DNA breaking-rejoining enzymes"/>
    <property type="match status" value="1"/>
</dbReference>
<feature type="active site" evidence="10">
    <location>
        <position position="256"/>
    </location>
</feature>
<dbReference type="NCBIfam" id="TIGR02225">
    <property type="entry name" value="recomb_XerD"/>
    <property type="match status" value="1"/>
</dbReference>
<dbReference type="Pfam" id="PF00589">
    <property type="entry name" value="Phage_integrase"/>
    <property type="match status" value="1"/>
</dbReference>
<organism evidence="13 14">
    <name type="scientific">Svornostia abyssi</name>
    <dbReference type="NCBI Taxonomy" id="2898438"/>
    <lineage>
        <taxon>Bacteria</taxon>
        <taxon>Bacillati</taxon>
        <taxon>Actinomycetota</taxon>
        <taxon>Thermoleophilia</taxon>
        <taxon>Solirubrobacterales</taxon>
        <taxon>Baekduiaceae</taxon>
        <taxon>Svornostia</taxon>
    </lineage>
</organism>
<dbReference type="Gene3D" id="1.10.443.10">
    <property type="entry name" value="Intergrase catalytic core"/>
    <property type="match status" value="1"/>
</dbReference>
<keyword evidence="14" id="KW-1185">Reference proteome</keyword>
<proteinExistence type="inferred from homology"/>
<evidence type="ECO:0000313" key="13">
    <source>
        <dbReference type="EMBL" id="UUY02606.1"/>
    </source>
</evidence>
<comment type="similarity">
    <text evidence="2">Belongs to the 'phage' integrase family. XerD subfamily.</text>
</comment>
<dbReference type="RefSeq" id="WP_353863129.1">
    <property type="nucleotide sequence ID" value="NZ_CP088295.1"/>
</dbReference>
<dbReference type="CDD" id="cd00798">
    <property type="entry name" value="INT_XerDC_C"/>
    <property type="match status" value="1"/>
</dbReference>
<evidence type="ECO:0000313" key="14">
    <source>
        <dbReference type="Proteomes" id="UP001058860"/>
    </source>
</evidence>
<comment type="function">
    <text evidence="10">Site-specific tyrosine recombinase, which acts by catalyzing the cutting and rejoining of the recombining DNA molecules. The XerC-XerD complex is essential to convert dimers of the bacterial chromosome into monomers to permit their segregation at cell division. It also contributes to the segregational stability of plasmids.</text>
</comment>
<dbReference type="InterPro" id="IPR002104">
    <property type="entry name" value="Integrase_catalytic"/>
</dbReference>
<reference evidence="14" key="1">
    <citation type="submission" date="2021-11" db="EMBL/GenBank/DDBJ databases">
        <title>Cultivation dependent microbiological survey of springs from the worlds oldest radium mine currently devoted to the extraction of radon-saturated water.</title>
        <authorList>
            <person name="Kapinusova G."/>
            <person name="Smrhova T."/>
            <person name="Strejcek M."/>
            <person name="Suman J."/>
            <person name="Jani K."/>
            <person name="Pajer P."/>
            <person name="Uhlik O."/>
        </authorList>
    </citation>
    <scope>NUCLEOTIDE SEQUENCE [LARGE SCALE GENOMIC DNA]</scope>
    <source>
        <strain evidence="14">J379</strain>
    </source>
</reference>
<dbReference type="NCBIfam" id="NF040815">
    <property type="entry name" value="recomb_XerA_Arch"/>
    <property type="match status" value="1"/>
</dbReference>
<evidence type="ECO:0000256" key="9">
    <source>
        <dbReference type="ARBA" id="ARBA00023306"/>
    </source>
</evidence>
<comment type="subcellular location">
    <subcellularLocation>
        <location evidence="1 10">Cytoplasm</location>
    </subcellularLocation>
</comment>
<evidence type="ECO:0000256" key="8">
    <source>
        <dbReference type="ARBA" id="ARBA00023172"/>
    </source>
</evidence>
<dbReference type="PROSITE" id="PS51898">
    <property type="entry name" value="TYR_RECOMBINASE"/>
    <property type="match status" value="1"/>
</dbReference>
<comment type="subunit">
    <text evidence="10">Forms a cyclic heterotetrameric complex composed of two molecules of XerC and two molecules of XerD.</text>
</comment>
<keyword evidence="8 10" id="KW-0233">DNA recombination</keyword>
<dbReference type="InterPro" id="IPR013762">
    <property type="entry name" value="Integrase-like_cat_sf"/>
</dbReference>
<dbReference type="SUPFAM" id="SSF47823">
    <property type="entry name" value="lambda integrase-like, N-terminal domain"/>
    <property type="match status" value="1"/>
</dbReference>
<dbReference type="HAMAP" id="MF_01808">
    <property type="entry name" value="Recomb_XerC_XerD"/>
    <property type="match status" value="1"/>
</dbReference>
<keyword evidence="4 10" id="KW-0132">Cell division</keyword>
<evidence type="ECO:0000256" key="5">
    <source>
        <dbReference type="ARBA" id="ARBA00022829"/>
    </source>
</evidence>
<dbReference type="NCBIfam" id="NF001399">
    <property type="entry name" value="PRK00283.1"/>
    <property type="match status" value="1"/>
</dbReference>
<accession>A0ABY5PD85</accession>
<dbReference type="PANTHER" id="PTHR30349:SF81">
    <property type="entry name" value="TYROSINE RECOMBINASE XERC"/>
    <property type="match status" value="1"/>
</dbReference>
<dbReference type="PANTHER" id="PTHR30349">
    <property type="entry name" value="PHAGE INTEGRASE-RELATED"/>
    <property type="match status" value="1"/>
</dbReference>
<gene>
    <name evidence="13" type="primary">xerD</name>
    <name evidence="10" type="synonym">xerC</name>
    <name evidence="13" type="ORF">LRS13_18205</name>
</gene>
<feature type="active site" description="O-(3'-phospho-DNA)-tyrosine intermediate" evidence="10">
    <location>
        <position position="291"/>
    </location>
</feature>
<evidence type="ECO:0000256" key="10">
    <source>
        <dbReference type="HAMAP-Rule" id="MF_01808"/>
    </source>
</evidence>
<protein>
    <recommendedName>
        <fullName evidence="10">Tyrosine recombinase XerC</fullName>
    </recommendedName>
</protein>
<dbReference type="Gene3D" id="1.10.150.130">
    <property type="match status" value="1"/>
</dbReference>
<evidence type="ECO:0000256" key="6">
    <source>
        <dbReference type="ARBA" id="ARBA00022908"/>
    </source>
</evidence>
<feature type="active site" evidence="10">
    <location>
        <position position="259"/>
    </location>
</feature>
<feature type="domain" description="Tyr recombinase" evidence="11">
    <location>
        <begin position="121"/>
        <end position="304"/>
    </location>
</feature>
<dbReference type="PROSITE" id="PS51900">
    <property type="entry name" value="CB"/>
    <property type="match status" value="1"/>
</dbReference>
<evidence type="ECO:0000259" key="12">
    <source>
        <dbReference type="PROSITE" id="PS51900"/>
    </source>
</evidence>
<evidence type="ECO:0000256" key="7">
    <source>
        <dbReference type="ARBA" id="ARBA00023125"/>
    </source>
</evidence>
<dbReference type="InterPro" id="IPR011010">
    <property type="entry name" value="DNA_brk_join_enz"/>
</dbReference>
<keyword evidence="7 10" id="KW-0238">DNA-binding</keyword>
<dbReference type="InterPro" id="IPR044068">
    <property type="entry name" value="CB"/>
</dbReference>
<dbReference type="Proteomes" id="UP001058860">
    <property type="component" value="Chromosome"/>
</dbReference>
<feature type="domain" description="Core-binding (CB)" evidence="12">
    <location>
        <begin position="10"/>
        <end position="100"/>
    </location>
</feature>
<feature type="active site" evidence="10">
    <location>
        <position position="282"/>
    </location>
</feature>
<evidence type="ECO:0000256" key="2">
    <source>
        <dbReference type="ARBA" id="ARBA00010450"/>
    </source>
</evidence>
<dbReference type="InterPro" id="IPR050090">
    <property type="entry name" value="Tyrosine_recombinase_XerCD"/>
</dbReference>
<keyword evidence="5 10" id="KW-0159">Chromosome partition</keyword>
<feature type="active site" evidence="10">
    <location>
        <position position="161"/>
    </location>
</feature>
<dbReference type="InterPro" id="IPR004107">
    <property type="entry name" value="Integrase_SAM-like_N"/>
</dbReference>
<evidence type="ECO:0000256" key="4">
    <source>
        <dbReference type="ARBA" id="ARBA00022618"/>
    </source>
</evidence>
<name>A0ABY5PD85_9ACTN</name>
<comment type="similarity">
    <text evidence="10">Belongs to the 'phage' integrase family. XerC subfamily.</text>
</comment>
<dbReference type="InterPro" id="IPR011932">
    <property type="entry name" value="Recomb_XerD"/>
</dbReference>
<dbReference type="InterPro" id="IPR010998">
    <property type="entry name" value="Integrase_recombinase_N"/>
</dbReference>
<keyword evidence="6 10" id="KW-0229">DNA integration</keyword>
<dbReference type="InterPro" id="IPR023009">
    <property type="entry name" value="Tyrosine_recombinase_XerC/XerD"/>
</dbReference>
<evidence type="ECO:0000259" key="11">
    <source>
        <dbReference type="PROSITE" id="PS51898"/>
    </source>
</evidence>
<evidence type="ECO:0000256" key="3">
    <source>
        <dbReference type="ARBA" id="ARBA00022490"/>
    </source>
</evidence>